<evidence type="ECO:0000313" key="2">
    <source>
        <dbReference type="WBParaSite" id="GPLIN_001005700"/>
    </source>
</evidence>
<name>A0A183CB06_GLOPA</name>
<reference evidence="2" key="3">
    <citation type="submission" date="2016-06" db="UniProtKB">
        <authorList>
            <consortium name="WormBaseParasite"/>
        </authorList>
    </citation>
    <scope>IDENTIFICATION</scope>
</reference>
<dbReference type="AlphaFoldDB" id="A0A183CB06"/>
<evidence type="ECO:0000313" key="1">
    <source>
        <dbReference type="Proteomes" id="UP000050741"/>
    </source>
</evidence>
<dbReference type="Proteomes" id="UP000050741">
    <property type="component" value="Unassembled WGS sequence"/>
</dbReference>
<dbReference type="WBParaSite" id="GPLIN_001005700">
    <property type="protein sequence ID" value="GPLIN_001005700"/>
    <property type="gene ID" value="GPLIN_001005700"/>
</dbReference>
<keyword evidence="1" id="KW-1185">Reference proteome</keyword>
<proteinExistence type="predicted"/>
<organism evidence="1 2">
    <name type="scientific">Globodera pallida</name>
    <name type="common">Potato cyst nematode worm</name>
    <name type="synonym">Heterodera pallida</name>
    <dbReference type="NCBI Taxonomy" id="36090"/>
    <lineage>
        <taxon>Eukaryota</taxon>
        <taxon>Metazoa</taxon>
        <taxon>Ecdysozoa</taxon>
        <taxon>Nematoda</taxon>
        <taxon>Chromadorea</taxon>
        <taxon>Rhabditida</taxon>
        <taxon>Tylenchina</taxon>
        <taxon>Tylenchomorpha</taxon>
        <taxon>Tylenchoidea</taxon>
        <taxon>Heteroderidae</taxon>
        <taxon>Heteroderinae</taxon>
        <taxon>Globodera</taxon>
    </lineage>
</organism>
<protein>
    <submittedName>
        <fullName evidence="2">EcsC family protein</fullName>
    </submittedName>
</protein>
<reference evidence="1" key="1">
    <citation type="submission" date="2013-12" db="EMBL/GenBank/DDBJ databases">
        <authorList>
            <person name="Aslett M."/>
        </authorList>
    </citation>
    <scope>NUCLEOTIDE SEQUENCE [LARGE SCALE GENOMIC DNA]</scope>
    <source>
        <strain evidence="1">Lindley</strain>
    </source>
</reference>
<sequence length="300" mass="33992">MDRISLSTFALPKLAFPVGSLIAGALNISTKTESEEYQALMKLHDTMEVKFEEISRTIAVATKVIARESNLNEYINQVHVPARNLNQLIALFWNPAVDKSSDLVEAFKQNCYFNPQSQGTPLGILNYIYLNTVNYCHGLSPQQISLLAEFVPLLRQIRMQLSSDWAKEQFDELTPDLNTWFSDLGSTTAKAVLKKIEEGIVNSILKETEIEPQQNSMCLLQDIITGKNYHRKAIEEFEYIIRFDVLKMMVFGSICANITFGGDKPAMNWFQNQLLVTAKAILDNVKSYISTELKIKKPVE</sequence>
<accession>A0A183CB06</accession>
<reference evidence="1" key="2">
    <citation type="submission" date="2014-05" db="EMBL/GenBank/DDBJ databases">
        <title>The genome and life-stage specific transcriptomes of Globodera pallida elucidate key aspects of plant parasitism by a cyst nematode.</title>
        <authorList>
            <person name="Cotton J.A."/>
            <person name="Lilley C.J."/>
            <person name="Jones L.M."/>
            <person name="Kikuchi T."/>
            <person name="Reid A.J."/>
            <person name="Thorpe P."/>
            <person name="Tsai I.J."/>
            <person name="Beasley H."/>
            <person name="Blok V."/>
            <person name="Cock P.J.A."/>
            <person name="Van den Akker S.E."/>
            <person name="Holroyd N."/>
            <person name="Hunt M."/>
            <person name="Mantelin S."/>
            <person name="Naghra H."/>
            <person name="Pain A."/>
            <person name="Palomares-Rius J.E."/>
            <person name="Zarowiecki M."/>
            <person name="Berriman M."/>
            <person name="Jones J.T."/>
            <person name="Urwin P.E."/>
        </authorList>
    </citation>
    <scope>NUCLEOTIDE SEQUENCE [LARGE SCALE GENOMIC DNA]</scope>
    <source>
        <strain evidence="1">Lindley</strain>
    </source>
</reference>